<reference evidence="2 3" key="1">
    <citation type="submission" date="2014-06" db="EMBL/GenBank/DDBJ databases">
        <authorList>
            <person name="Ngugi D.K."/>
            <person name="Blom J."/>
            <person name="Alam I."/>
            <person name="Rashid M."/>
            <person name="Baalawi W."/>
            <person name="Zhang G."/>
            <person name="Hikmawan T."/>
            <person name="Guan Y."/>
            <person name="Antunes A."/>
            <person name="Siam R."/>
            <person name="El-Dorry H."/>
            <person name="Bajic V."/>
            <person name="Stingl U."/>
        </authorList>
    </citation>
    <scope>NUCLEOTIDE SEQUENCE [LARGE SCALE GENOMIC DNA]</scope>
    <source>
        <strain evidence="2">SCGC AAA799-P11</strain>
    </source>
</reference>
<keyword evidence="3" id="KW-1185">Reference proteome</keyword>
<proteinExistence type="predicted"/>
<feature type="region of interest" description="Disordered" evidence="1">
    <location>
        <begin position="89"/>
        <end position="116"/>
    </location>
</feature>
<organism evidence="2 3">
    <name type="scientific">Marine Group I thaumarchaeote SCGC AAA799-P11</name>
    <dbReference type="NCBI Taxonomy" id="1502295"/>
    <lineage>
        <taxon>Archaea</taxon>
        <taxon>Nitrososphaerota</taxon>
        <taxon>Marine Group I</taxon>
    </lineage>
</organism>
<evidence type="ECO:0000313" key="2">
    <source>
        <dbReference type="EMBL" id="KFM20289.1"/>
    </source>
</evidence>
<gene>
    <name evidence="2" type="ORF">AAA799P11_00036</name>
</gene>
<dbReference type="PATRIC" id="fig|1502295.3.peg.36"/>
<dbReference type="EMBL" id="JOSZ01000001">
    <property type="protein sequence ID" value="KFM20289.1"/>
    <property type="molecule type" value="Genomic_DNA"/>
</dbReference>
<dbReference type="AlphaFoldDB" id="A0A087S3I5"/>
<protein>
    <submittedName>
        <fullName evidence="2">Uncharacterized protein</fullName>
    </submittedName>
</protein>
<name>A0A087S3I5_9ARCH</name>
<dbReference type="Proteomes" id="UP000029387">
    <property type="component" value="Unassembled WGS sequence"/>
</dbReference>
<evidence type="ECO:0000256" key="1">
    <source>
        <dbReference type="SAM" id="MobiDB-lite"/>
    </source>
</evidence>
<comment type="caution">
    <text evidence="2">The sequence shown here is derived from an EMBL/GenBank/DDBJ whole genome shotgun (WGS) entry which is preliminary data.</text>
</comment>
<accession>A0A087S3I5</accession>
<evidence type="ECO:0000313" key="3">
    <source>
        <dbReference type="Proteomes" id="UP000029387"/>
    </source>
</evidence>
<sequence length="116" mass="13238">MAISKENKDFIDSLIDYYISESESYTQIAENFVPEVESIPDTAFGIITGCVYSGFLQAYQNQQQTPSLEDMREFNEIIKNRAALIKKAIIEPNKEPSKETDKKDSDDSETEIKKDD</sequence>